<dbReference type="OrthoDB" id="428111at2759"/>
<feature type="domain" description="Ig-like" evidence="7">
    <location>
        <begin position="214"/>
        <end position="296"/>
    </location>
</feature>
<dbReference type="InterPro" id="IPR003599">
    <property type="entry name" value="Ig_sub"/>
</dbReference>
<dbReference type="GO" id="GO:0070593">
    <property type="term" value="P:dendrite self-avoidance"/>
    <property type="evidence" value="ECO:0007669"/>
    <property type="project" value="TreeGrafter"/>
</dbReference>
<evidence type="ECO:0000256" key="5">
    <source>
        <dbReference type="SAM" id="Phobius"/>
    </source>
</evidence>
<evidence type="ECO:0000259" key="7">
    <source>
        <dbReference type="PROSITE" id="PS50835"/>
    </source>
</evidence>
<dbReference type="PANTHER" id="PTHR10075:SF100">
    <property type="entry name" value="FASCICLIN-2"/>
    <property type="match status" value="1"/>
</dbReference>
<dbReference type="Proteomes" id="UP000308267">
    <property type="component" value="Unassembled WGS sequence"/>
</dbReference>
<dbReference type="Pfam" id="PF07679">
    <property type="entry name" value="I-set"/>
    <property type="match status" value="2"/>
</dbReference>
<dbReference type="PROSITE" id="PS50853">
    <property type="entry name" value="FN3"/>
    <property type="match status" value="2"/>
</dbReference>
<feature type="compositionally biased region" description="Polar residues" evidence="4">
    <location>
        <begin position="1339"/>
        <end position="1355"/>
    </location>
</feature>
<comment type="caution">
    <text evidence="9">The sequence shown here is derived from an EMBL/GenBank/DDBJ whole genome shotgun (WGS) entry which is preliminary data.</text>
</comment>
<feature type="transmembrane region" description="Helical" evidence="5">
    <location>
        <begin position="1009"/>
        <end position="1032"/>
    </location>
</feature>
<keyword evidence="1" id="KW-0677">Repeat</keyword>
<dbReference type="InterPro" id="IPR036179">
    <property type="entry name" value="Ig-like_dom_sf"/>
</dbReference>
<keyword evidence="3" id="KW-0393">Immunoglobulin domain</keyword>
<dbReference type="PANTHER" id="PTHR10075">
    <property type="entry name" value="BASIGIN RELATED"/>
    <property type="match status" value="1"/>
</dbReference>
<keyword evidence="2" id="KW-1015">Disulfide bond</keyword>
<dbReference type="SMART" id="SM00060">
    <property type="entry name" value="FN3"/>
    <property type="match status" value="2"/>
</dbReference>
<feature type="region of interest" description="Disordered" evidence="4">
    <location>
        <begin position="1339"/>
        <end position="1364"/>
    </location>
</feature>
<evidence type="ECO:0000256" key="2">
    <source>
        <dbReference type="ARBA" id="ARBA00023157"/>
    </source>
</evidence>
<keyword evidence="10" id="KW-1185">Reference proteome</keyword>
<dbReference type="InterPro" id="IPR007110">
    <property type="entry name" value="Ig-like_dom"/>
</dbReference>
<dbReference type="Pfam" id="PF13927">
    <property type="entry name" value="Ig_3"/>
    <property type="match status" value="3"/>
</dbReference>
<dbReference type="STRING" id="147828.A0A4S2LPE8"/>
<feature type="signal peptide" evidence="6">
    <location>
        <begin position="1"/>
        <end position="22"/>
    </location>
</feature>
<dbReference type="InterPro" id="IPR013098">
    <property type="entry name" value="Ig_I-set"/>
</dbReference>
<feature type="compositionally biased region" description="Pro residues" evidence="4">
    <location>
        <begin position="1284"/>
        <end position="1303"/>
    </location>
</feature>
<keyword evidence="5" id="KW-1133">Transmembrane helix</keyword>
<dbReference type="Gene3D" id="2.60.40.10">
    <property type="entry name" value="Immunoglobulins"/>
    <property type="match status" value="7"/>
</dbReference>
<evidence type="ECO:0000256" key="1">
    <source>
        <dbReference type="ARBA" id="ARBA00022737"/>
    </source>
</evidence>
<gene>
    <name evidence="9" type="ORF">CRM22_007089</name>
</gene>
<dbReference type="CDD" id="cd00063">
    <property type="entry name" value="FN3"/>
    <property type="match status" value="2"/>
</dbReference>
<dbReference type="FunFam" id="2.60.40.10:FF:000032">
    <property type="entry name" value="palladin isoform X1"/>
    <property type="match status" value="1"/>
</dbReference>
<reference evidence="9 10" key="1">
    <citation type="journal article" date="2019" name="BMC Genomics">
        <title>New insights from Opisthorchis felineus genome: update on genomics of the epidemiologically important liver flukes.</title>
        <authorList>
            <person name="Ershov N.I."/>
            <person name="Mordvinov V.A."/>
            <person name="Prokhortchouk E.B."/>
            <person name="Pakharukova M.Y."/>
            <person name="Gunbin K.V."/>
            <person name="Ustyantsev K."/>
            <person name="Genaev M.A."/>
            <person name="Blinov A.G."/>
            <person name="Mazur A."/>
            <person name="Boulygina E."/>
            <person name="Tsygankova S."/>
            <person name="Khrameeva E."/>
            <person name="Chekanov N."/>
            <person name="Fan G."/>
            <person name="Xiao A."/>
            <person name="Zhang H."/>
            <person name="Xu X."/>
            <person name="Yang H."/>
            <person name="Solovyev V."/>
            <person name="Lee S.M."/>
            <person name="Liu X."/>
            <person name="Afonnikov D.A."/>
            <person name="Skryabin K.G."/>
        </authorList>
    </citation>
    <scope>NUCLEOTIDE SEQUENCE [LARGE SCALE GENOMIC DNA]</scope>
    <source>
        <strain evidence="9">AK-0245</strain>
        <tissue evidence="9">Whole organism</tissue>
    </source>
</reference>
<feature type="domain" description="Fibronectin type-III" evidence="8">
    <location>
        <begin position="836"/>
        <end position="934"/>
    </location>
</feature>
<dbReference type="InterPro" id="IPR036116">
    <property type="entry name" value="FN3_sf"/>
</dbReference>
<dbReference type="GO" id="GO:0098632">
    <property type="term" value="F:cell-cell adhesion mediator activity"/>
    <property type="evidence" value="ECO:0007669"/>
    <property type="project" value="TreeGrafter"/>
</dbReference>
<dbReference type="SUPFAM" id="SSF49265">
    <property type="entry name" value="Fibronectin type III"/>
    <property type="match status" value="2"/>
</dbReference>
<feature type="domain" description="Ig-like" evidence="7">
    <location>
        <begin position="133"/>
        <end position="209"/>
    </location>
</feature>
<dbReference type="InterPro" id="IPR013106">
    <property type="entry name" value="Ig_V-set"/>
</dbReference>
<dbReference type="SMART" id="SM00409">
    <property type="entry name" value="IG"/>
    <property type="match status" value="5"/>
</dbReference>
<accession>A0A4S2LPE8</accession>
<evidence type="ECO:0000256" key="3">
    <source>
        <dbReference type="ARBA" id="ARBA00023319"/>
    </source>
</evidence>
<organism evidence="9 10">
    <name type="scientific">Opisthorchis felineus</name>
    <dbReference type="NCBI Taxonomy" id="147828"/>
    <lineage>
        <taxon>Eukaryota</taxon>
        <taxon>Metazoa</taxon>
        <taxon>Spiralia</taxon>
        <taxon>Lophotrochozoa</taxon>
        <taxon>Platyhelminthes</taxon>
        <taxon>Trematoda</taxon>
        <taxon>Digenea</taxon>
        <taxon>Opisthorchiida</taxon>
        <taxon>Opisthorchiata</taxon>
        <taxon>Opisthorchiidae</taxon>
        <taxon>Opisthorchis</taxon>
    </lineage>
</organism>
<feature type="domain" description="Ig-like" evidence="7">
    <location>
        <begin position="25"/>
        <end position="110"/>
    </location>
</feature>
<dbReference type="InterPro" id="IPR003961">
    <property type="entry name" value="FN3_dom"/>
</dbReference>
<dbReference type="InterPro" id="IPR003598">
    <property type="entry name" value="Ig_sub2"/>
</dbReference>
<feature type="domain" description="Ig-like" evidence="7">
    <location>
        <begin position="403"/>
        <end position="496"/>
    </location>
</feature>
<keyword evidence="5" id="KW-0812">Transmembrane</keyword>
<feature type="chain" id="PRO_5021032838" evidence="6">
    <location>
        <begin position="23"/>
        <end position="1415"/>
    </location>
</feature>
<dbReference type="GO" id="GO:0007411">
    <property type="term" value="P:axon guidance"/>
    <property type="evidence" value="ECO:0007669"/>
    <property type="project" value="TreeGrafter"/>
</dbReference>
<dbReference type="GO" id="GO:0007156">
    <property type="term" value="P:homophilic cell adhesion via plasma membrane adhesion molecules"/>
    <property type="evidence" value="ECO:0007669"/>
    <property type="project" value="TreeGrafter"/>
</dbReference>
<dbReference type="Pfam" id="PF00041">
    <property type="entry name" value="fn3"/>
    <property type="match status" value="1"/>
</dbReference>
<evidence type="ECO:0000256" key="6">
    <source>
        <dbReference type="SAM" id="SignalP"/>
    </source>
</evidence>
<evidence type="ECO:0000259" key="8">
    <source>
        <dbReference type="PROSITE" id="PS50853"/>
    </source>
</evidence>
<evidence type="ECO:0000313" key="9">
    <source>
        <dbReference type="EMBL" id="TGZ63109.1"/>
    </source>
</evidence>
<dbReference type="SMART" id="SM00408">
    <property type="entry name" value="IGc2"/>
    <property type="match status" value="5"/>
</dbReference>
<keyword evidence="5" id="KW-0472">Membrane</keyword>
<sequence length="1415" mass="155248">MQPRIIVLFHFLCFSGIQLSCAQKPVFIRSPEDSYPVRRKQLSLRCQATGVPLPEIKWFKDGELVQTQRDKPGTSNRITNHGELIFLSFTSEDEGQYYCNATNVHGWTVSDVATVKIAFFNSDGASGPEGKIVSAGDPVILECVPPAGLPEPTVYWMKNNEPVSESRRIIIQETGALRIDPVGQVDAGIYHCGAENPVDRWRSRDASLVVQRKTRFKFSPGSKQVFVGDTVEFQCLASDDPNSTIFWRREGAEIPKTSVLNRRSLRIENVQLSYEGNYICEAKTPTTRVEAVAHLSVISPPSFLITPEDRYVPEGTSVSLDCSVSGTPPPVVRWLHNGRTLWVPRPGERGFSGENLRVFPNGTLSIGSVSLADEGVYECKASQVSRVMKSSAYLSVKSMSLVPVIEIGPQNQTLQMGMTATLPCHVTLLRHHFLDSTSPHTAEVGDLPADPRVEWFVNGVPVSTLDDHRILRFASGSLQIISVRLSDAGTYTCRAEVDDFRHPPCSTSWSAVIRVVSNDQQSPSNSLLYTYDTTSLPKPPERVSVLDVGDTWILVDILSPNMTNEPNSEMQTFPPTAISGFRVEVAQYNASSGWDVIVPLTTESKIRLNGLRPETGYYILVRGVGKWGTGKPFVLRKPVFTTHPTVYSSDNLSSLNAALQQIQFTPMNMRSISPSEIFTEWLVCGPLDALPFSGFKTTVRAVSLSNCLKRDSQRGISIREDDIRLETYGSGCSPSEAFALTSNDDYLLHCSIGELSKTSNLDRTPPQFLSREDIHVTPFFFRSTHNVKFIMDALRPFTCYLVEIEGMVSHATSGRVFSKRSHSSAILTYDSPPLGAPRVMNVRWLKNGTVLDVTWHPPAEWEQGGVLTGYVVRILSSTPMLNQNIRLGPEHRTFQVNNLDPWVNYTIYLAAVNCRGEGVRSLPILVFPFPTRLSRERGKSGSLFQTDSPHALVGDHSLNHPLYRRVIFDGREAVPEHSRSQRLDVSGNSEYDVQVNREATGDSLTREPWFVVSVIGFVLLWVLIVLGLILYGRHRSRQQRRRAERGDLGIVTKNGRLVTSPDMYGPAFVPSSWPSGTTPESHPLVSAFDTNYYAGEKSVMENAYSALLNPAAPGLLPGMAFAASPMVNGSNTQLVPSYCHNSKSYTLGQPNTAYVTSNSIPVNVPSVASSGFVPVIGNDAHMDSHTTSHRPIPLLPNGGVQLPARYDPTAPNKPSLSDLDNEDTVTPYASVPVMQQMVAFDRVANTTTSANLAATKPNTIIDHMGVVQPSLAPVGRQLSLAEIIPPPPDYPPPSVPSSSPPPPHSDRQNPMVWARTAAAAPGGSGSGDDSAYYAPHQALSQQSNFKSSTDTSQHRTPPHWSCSLPASDESATALLPLHTSPYQDSKLMVSGTHPVMLSSAEYQLNNHGPASGRAN</sequence>
<dbReference type="GO" id="GO:0030424">
    <property type="term" value="C:axon"/>
    <property type="evidence" value="ECO:0007669"/>
    <property type="project" value="TreeGrafter"/>
</dbReference>
<proteinExistence type="predicted"/>
<name>A0A4S2LPE8_OPIFE</name>
<dbReference type="InterPro" id="IPR013783">
    <property type="entry name" value="Ig-like_fold"/>
</dbReference>
<feature type="domain" description="Ig-like" evidence="7">
    <location>
        <begin position="301"/>
        <end position="395"/>
    </location>
</feature>
<dbReference type="SUPFAM" id="SSF48726">
    <property type="entry name" value="Immunoglobulin"/>
    <property type="match status" value="5"/>
</dbReference>
<feature type="region of interest" description="Disordered" evidence="4">
    <location>
        <begin position="1282"/>
        <end position="1309"/>
    </location>
</feature>
<protein>
    <submittedName>
        <fullName evidence="9">Uncharacterized protein</fullName>
    </submittedName>
</protein>
<keyword evidence="6" id="KW-0732">Signal</keyword>
<dbReference type="EMBL" id="SJOL01007286">
    <property type="protein sequence ID" value="TGZ63109.1"/>
    <property type="molecule type" value="Genomic_DNA"/>
</dbReference>
<dbReference type="GO" id="GO:0005886">
    <property type="term" value="C:plasma membrane"/>
    <property type="evidence" value="ECO:0007669"/>
    <property type="project" value="TreeGrafter"/>
</dbReference>
<feature type="domain" description="Fibronectin type-III" evidence="8">
    <location>
        <begin position="539"/>
        <end position="645"/>
    </location>
</feature>
<evidence type="ECO:0000313" key="10">
    <source>
        <dbReference type="Proteomes" id="UP000308267"/>
    </source>
</evidence>
<dbReference type="PROSITE" id="PS50835">
    <property type="entry name" value="IG_LIKE"/>
    <property type="match status" value="5"/>
</dbReference>
<dbReference type="SMART" id="SM00406">
    <property type="entry name" value="IGv"/>
    <property type="match status" value="3"/>
</dbReference>
<evidence type="ECO:0000256" key="4">
    <source>
        <dbReference type="SAM" id="MobiDB-lite"/>
    </source>
</evidence>